<reference evidence="1" key="2">
    <citation type="journal article" date="2020" name="Nat. Commun.">
        <title>Large-scale genome sequencing of mycorrhizal fungi provides insights into the early evolution of symbiotic traits.</title>
        <authorList>
            <person name="Miyauchi S."/>
            <person name="Kiss E."/>
            <person name="Kuo A."/>
            <person name="Drula E."/>
            <person name="Kohler A."/>
            <person name="Sanchez-Garcia M."/>
            <person name="Morin E."/>
            <person name="Andreopoulos B."/>
            <person name="Barry K.W."/>
            <person name="Bonito G."/>
            <person name="Buee M."/>
            <person name="Carver A."/>
            <person name="Chen C."/>
            <person name="Cichocki N."/>
            <person name="Clum A."/>
            <person name="Culley D."/>
            <person name="Crous P.W."/>
            <person name="Fauchery L."/>
            <person name="Girlanda M."/>
            <person name="Hayes R.D."/>
            <person name="Keri Z."/>
            <person name="LaButti K."/>
            <person name="Lipzen A."/>
            <person name="Lombard V."/>
            <person name="Magnuson J."/>
            <person name="Maillard F."/>
            <person name="Murat C."/>
            <person name="Nolan M."/>
            <person name="Ohm R.A."/>
            <person name="Pangilinan J."/>
            <person name="Pereira M.F."/>
            <person name="Perotto S."/>
            <person name="Peter M."/>
            <person name="Pfister S."/>
            <person name="Riley R."/>
            <person name="Sitrit Y."/>
            <person name="Stielow J.B."/>
            <person name="Szollosi G."/>
            <person name="Zifcakova L."/>
            <person name="Stursova M."/>
            <person name="Spatafora J.W."/>
            <person name="Tedersoo L."/>
            <person name="Vaario L.M."/>
            <person name="Yamada A."/>
            <person name="Yan M."/>
            <person name="Wang P."/>
            <person name="Xu J."/>
            <person name="Bruns T."/>
            <person name="Baldrian P."/>
            <person name="Vilgalys R."/>
            <person name="Dunand C."/>
            <person name="Henrissat B."/>
            <person name="Grigoriev I.V."/>
            <person name="Hibbett D."/>
            <person name="Nagy L.G."/>
            <person name="Martin F.M."/>
        </authorList>
    </citation>
    <scope>NUCLEOTIDE SEQUENCE</scope>
    <source>
        <strain evidence="1">P2</strain>
    </source>
</reference>
<organism evidence="1 2">
    <name type="scientific">Thelephora ganbajun</name>
    <name type="common">Ganba fungus</name>
    <dbReference type="NCBI Taxonomy" id="370292"/>
    <lineage>
        <taxon>Eukaryota</taxon>
        <taxon>Fungi</taxon>
        <taxon>Dikarya</taxon>
        <taxon>Basidiomycota</taxon>
        <taxon>Agaricomycotina</taxon>
        <taxon>Agaricomycetes</taxon>
        <taxon>Thelephorales</taxon>
        <taxon>Thelephoraceae</taxon>
        <taxon>Thelephora</taxon>
    </lineage>
</organism>
<accession>A0ACB6ZP72</accession>
<protein>
    <submittedName>
        <fullName evidence="1">Uncharacterized protein</fullName>
    </submittedName>
</protein>
<dbReference type="EMBL" id="MU117976">
    <property type="protein sequence ID" value="KAF9651379.1"/>
    <property type="molecule type" value="Genomic_DNA"/>
</dbReference>
<dbReference type="Proteomes" id="UP000886501">
    <property type="component" value="Unassembled WGS sequence"/>
</dbReference>
<keyword evidence="2" id="KW-1185">Reference proteome</keyword>
<sequence length="402" mass="44882">MNPSNVEQHSIDYILQFISPPSSLQAIPVHALSRAMMQRHHFLGIFPDTPHEYLSWPSNDDGKAGKEATDLLEQYYTYAHHHPYRTVYTSDGDYTYGHVALSCSGLSKDIRLVFQWDFSSESWKFHDLKTMPFPQGAKSSPQAVSPFSTQVMSTPVLVVGGGSPTSEEDNDDAYWNAYGADERSYERPAPASIKEPENEDAYWAQYSAIQGTADSTVPSPLPQDGVSKRPQFPLEDDPNPNDPYHQDIDLLTIPQTAIYPGRGPSPEHLTHLLSGLVGPEMSIPTPPTLEIPFSADREPEESTVSVVSDLISISPRSGHSRMPSDASSTSSRSSRKSLKVKIPVLERRGEDFYVQKIEVDQKPDHALTETIKGVYKLWKADRGDEIDKYQFLKVVQKAIAEF</sequence>
<proteinExistence type="predicted"/>
<evidence type="ECO:0000313" key="2">
    <source>
        <dbReference type="Proteomes" id="UP000886501"/>
    </source>
</evidence>
<reference evidence="1" key="1">
    <citation type="submission" date="2019-10" db="EMBL/GenBank/DDBJ databases">
        <authorList>
            <consortium name="DOE Joint Genome Institute"/>
            <person name="Kuo A."/>
            <person name="Miyauchi S."/>
            <person name="Kiss E."/>
            <person name="Drula E."/>
            <person name="Kohler A."/>
            <person name="Sanchez-Garcia M."/>
            <person name="Andreopoulos B."/>
            <person name="Barry K.W."/>
            <person name="Bonito G."/>
            <person name="Buee M."/>
            <person name="Carver A."/>
            <person name="Chen C."/>
            <person name="Cichocki N."/>
            <person name="Clum A."/>
            <person name="Culley D."/>
            <person name="Crous P.W."/>
            <person name="Fauchery L."/>
            <person name="Girlanda M."/>
            <person name="Hayes R."/>
            <person name="Keri Z."/>
            <person name="Labutti K."/>
            <person name="Lipzen A."/>
            <person name="Lombard V."/>
            <person name="Magnuson J."/>
            <person name="Maillard F."/>
            <person name="Morin E."/>
            <person name="Murat C."/>
            <person name="Nolan M."/>
            <person name="Ohm R."/>
            <person name="Pangilinan J."/>
            <person name="Pereira M."/>
            <person name="Perotto S."/>
            <person name="Peter M."/>
            <person name="Riley R."/>
            <person name="Sitrit Y."/>
            <person name="Stielow B."/>
            <person name="Szollosi G."/>
            <person name="Zifcakova L."/>
            <person name="Stursova M."/>
            <person name="Spatafora J.W."/>
            <person name="Tedersoo L."/>
            <person name="Vaario L.-M."/>
            <person name="Yamada A."/>
            <person name="Yan M."/>
            <person name="Wang P."/>
            <person name="Xu J."/>
            <person name="Bruns T."/>
            <person name="Baldrian P."/>
            <person name="Vilgalys R."/>
            <person name="Henrissat B."/>
            <person name="Grigoriev I.V."/>
            <person name="Hibbett D."/>
            <person name="Nagy L.G."/>
            <person name="Martin F.M."/>
        </authorList>
    </citation>
    <scope>NUCLEOTIDE SEQUENCE</scope>
    <source>
        <strain evidence="1">P2</strain>
    </source>
</reference>
<evidence type="ECO:0000313" key="1">
    <source>
        <dbReference type="EMBL" id="KAF9651379.1"/>
    </source>
</evidence>
<name>A0ACB6ZP72_THEGA</name>
<comment type="caution">
    <text evidence="1">The sequence shown here is derived from an EMBL/GenBank/DDBJ whole genome shotgun (WGS) entry which is preliminary data.</text>
</comment>
<gene>
    <name evidence="1" type="ORF">BDM02DRAFT_3110817</name>
</gene>